<name>A0A3E2H6E8_SCYLI</name>
<feature type="non-terminal residue" evidence="1">
    <location>
        <position position="333"/>
    </location>
</feature>
<dbReference type="PANTHER" id="PTHR48312">
    <property type="match status" value="1"/>
</dbReference>
<keyword evidence="2" id="KW-1185">Reference proteome</keyword>
<dbReference type="Proteomes" id="UP000258309">
    <property type="component" value="Unassembled WGS sequence"/>
</dbReference>
<accession>A0A3E2H6E8</accession>
<evidence type="ECO:0008006" key="3">
    <source>
        <dbReference type="Google" id="ProtNLM"/>
    </source>
</evidence>
<dbReference type="OMA" id="WSGPRNL"/>
<gene>
    <name evidence="1" type="ORF">B7463_g7367</name>
</gene>
<dbReference type="InterPro" id="IPR027417">
    <property type="entry name" value="P-loop_NTPase"/>
</dbReference>
<reference evidence="1 2" key="1">
    <citation type="submission" date="2018-05" db="EMBL/GenBank/DDBJ databases">
        <title>Draft genome sequence of Scytalidium lignicola DSM 105466, a ubiquitous saprotrophic fungus.</title>
        <authorList>
            <person name="Buettner E."/>
            <person name="Gebauer A.M."/>
            <person name="Hofrichter M."/>
            <person name="Liers C."/>
            <person name="Kellner H."/>
        </authorList>
    </citation>
    <scope>NUCLEOTIDE SEQUENCE [LARGE SCALE GENOMIC DNA]</scope>
    <source>
        <strain evidence="1 2">DSM 105466</strain>
    </source>
</reference>
<dbReference type="STRING" id="5539.A0A3E2H6E8"/>
<organism evidence="1 2">
    <name type="scientific">Scytalidium lignicola</name>
    <name type="common">Hyphomycete</name>
    <dbReference type="NCBI Taxonomy" id="5539"/>
    <lineage>
        <taxon>Eukaryota</taxon>
        <taxon>Fungi</taxon>
        <taxon>Dikarya</taxon>
        <taxon>Ascomycota</taxon>
        <taxon>Pezizomycotina</taxon>
        <taxon>Leotiomycetes</taxon>
        <taxon>Leotiomycetes incertae sedis</taxon>
        <taxon>Scytalidium</taxon>
    </lineage>
</organism>
<proteinExistence type="predicted"/>
<dbReference type="Gene3D" id="3.40.50.300">
    <property type="entry name" value="P-loop containing nucleotide triphosphate hydrolases"/>
    <property type="match status" value="1"/>
</dbReference>
<dbReference type="EMBL" id="NCSJ02000144">
    <property type="protein sequence ID" value="RFU28970.1"/>
    <property type="molecule type" value="Genomic_DNA"/>
</dbReference>
<protein>
    <recommendedName>
        <fullName evidence="3">Sulfotransferase domain-containing protein</fullName>
    </recommendedName>
</protein>
<dbReference type="AlphaFoldDB" id="A0A3E2H6E8"/>
<evidence type="ECO:0000313" key="2">
    <source>
        <dbReference type="Proteomes" id="UP000258309"/>
    </source>
</evidence>
<dbReference type="PANTHER" id="PTHR48312:SF1">
    <property type="entry name" value="SULFOTRANSFERASE"/>
    <property type="match status" value="1"/>
</dbReference>
<comment type="caution">
    <text evidence="1">The sequence shown here is derived from an EMBL/GenBank/DDBJ whole genome shotgun (WGS) entry which is preliminary data.</text>
</comment>
<sequence>MENSKPLVLVAHPRSRSSAFERVFIQNQQNVNCLHEPFGDAYWLGSERQLGRYDDVRAASGFIDATYKKVMDNILEWQKTSVSQHKRLFMKEMAFFLFPAPGHLLHIASSFGLDTPEPKNPTLLPRSELAKLHFTFLIRHPYLAVPSYYRLSLPGQRERSKVKEFNTDDLGYSELRHLFVYLLEERLIGQSPVRKFGELTNGVHNHDNHFSHAEGDNICVIDAEDLMKHPDKIISTYCKKTGIPYDPSILQWDKTEDQERAAAVIDRWGVSVYFHKAVLTSTGLGAKNQGNSDHPYYSWVREFGVEGANKVKEAAELQMDDYNYLRKFVLVVD</sequence>
<evidence type="ECO:0000313" key="1">
    <source>
        <dbReference type="EMBL" id="RFU28970.1"/>
    </source>
</evidence>
<feature type="non-terminal residue" evidence="1">
    <location>
        <position position="1"/>
    </location>
</feature>
<dbReference type="SUPFAM" id="SSF52540">
    <property type="entry name" value="P-loop containing nucleoside triphosphate hydrolases"/>
    <property type="match status" value="1"/>
</dbReference>
<dbReference type="OrthoDB" id="2405944at2759"/>